<dbReference type="Proteomes" id="UP000253506">
    <property type="component" value="Unassembled WGS sequence"/>
</dbReference>
<dbReference type="AlphaFoldDB" id="A0A369A2H3"/>
<proteinExistence type="predicted"/>
<evidence type="ECO:0000259" key="1">
    <source>
        <dbReference type="Pfam" id="PF20247"/>
    </source>
</evidence>
<sequence length="357" mass="40168">MSIISEKFSAKISALKVEFESNKEVVHQGVKGGLNESELSDLIREVIPKRYKLTKGIIENSRGDQSNETDILIYDDEILPSYMKNELTFVPVEAVKYNFEVKSGLNANELKTTLAKFERFKAIGGVSPTVLFSFSSDIDGSELKRLKKYDKNFFTNPAITVLCTSTKSYYFKSVSKHYLKDCISNSEFLKLFQDASELDLDGAIEGMRELMSNDVALSQMNRSQFALCIQGMMRMNSHSADIDGKELTINGLKYSDITFNIHKWVGVEVDSNEVELSFLSGVSNTLSKGNFGQYLLHSAAHEPKIFAVCYEDMWGNLSCQDFDENGLSYDSDQVVFSFQTSEESSKILFNISEKESS</sequence>
<dbReference type="Pfam" id="PF20247">
    <property type="entry name" value="DUF6602"/>
    <property type="match status" value="1"/>
</dbReference>
<name>A0A369A2H3_9GAMM</name>
<dbReference type="OrthoDB" id="9110804at2"/>
<evidence type="ECO:0000313" key="2">
    <source>
        <dbReference type="EMBL" id="RCX03512.1"/>
    </source>
</evidence>
<comment type="caution">
    <text evidence="2">The sequence shown here is derived from an EMBL/GenBank/DDBJ whole genome shotgun (WGS) entry which is preliminary data.</text>
</comment>
<gene>
    <name evidence="2" type="ORF">DFP77_11250</name>
</gene>
<dbReference type="RefSeq" id="WP_114411832.1">
    <property type="nucleotide sequence ID" value="NZ_QPJQ01000012.1"/>
</dbReference>
<dbReference type="CDD" id="cd21173">
    <property type="entry name" value="NucC-like"/>
    <property type="match status" value="1"/>
</dbReference>
<accession>A0A369A2H3</accession>
<feature type="domain" description="DUF6602" evidence="1">
    <location>
        <begin position="21"/>
        <end position="122"/>
    </location>
</feature>
<dbReference type="EMBL" id="QPJQ01000012">
    <property type="protein sequence ID" value="RCX03512.1"/>
    <property type="molecule type" value="Genomic_DNA"/>
</dbReference>
<organism evidence="2 3">
    <name type="scientific">Marinomonas foliarum</name>
    <dbReference type="NCBI Taxonomy" id="491950"/>
    <lineage>
        <taxon>Bacteria</taxon>
        <taxon>Pseudomonadati</taxon>
        <taxon>Pseudomonadota</taxon>
        <taxon>Gammaproteobacteria</taxon>
        <taxon>Oceanospirillales</taxon>
        <taxon>Oceanospirillaceae</taxon>
        <taxon>Marinomonas</taxon>
    </lineage>
</organism>
<protein>
    <recommendedName>
        <fullName evidence="1">DUF6602 domain-containing protein</fullName>
    </recommendedName>
</protein>
<dbReference type="InterPro" id="IPR046537">
    <property type="entry name" value="DUF6602"/>
</dbReference>
<reference evidence="2 3" key="1">
    <citation type="submission" date="2018-07" db="EMBL/GenBank/DDBJ databases">
        <title>Genomic Encyclopedia of Type Strains, Phase III (KMG-III): the genomes of soil and plant-associated and newly described type strains.</title>
        <authorList>
            <person name="Whitman W."/>
        </authorList>
    </citation>
    <scope>NUCLEOTIDE SEQUENCE [LARGE SCALE GENOMIC DNA]</scope>
    <source>
        <strain evidence="2 3">CECT 7731</strain>
    </source>
</reference>
<evidence type="ECO:0000313" key="3">
    <source>
        <dbReference type="Proteomes" id="UP000253506"/>
    </source>
</evidence>